<name>A0ABT3R9F6_9HYPH</name>
<dbReference type="SUPFAM" id="SSF89807">
    <property type="entry name" value="Dodecin-like"/>
    <property type="match status" value="1"/>
</dbReference>
<dbReference type="EMBL" id="JAPEVI010000003">
    <property type="protein sequence ID" value="MCX2725728.1"/>
    <property type="molecule type" value="Genomic_DNA"/>
</dbReference>
<proteinExistence type="predicted"/>
<dbReference type="Gene3D" id="3.30.1660.10">
    <property type="entry name" value="Flavin-binding protein dodecin"/>
    <property type="match status" value="1"/>
</dbReference>
<dbReference type="InterPro" id="IPR050049">
    <property type="entry name" value="Dodecin_bact"/>
</dbReference>
<dbReference type="InterPro" id="IPR009923">
    <property type="entry name" value="Dodecin"/>
</dbReference>
<reference evidence="1 2" key="1">
    <citation type="journal article" date="2016" name="Int. J. Syst. Evol. Microbiol.">
        <title>Labrenzia salina sp. nov., isolated from the rhizosphere of the halophyte Arthrocnemum macrostachyum.</title>
        <authorList>
            <person name="Camacho M."/>
            <person name="Redondo-Gomez S."/>
            <person name="Rodriguez-Llorente I."/>
            <person name="Rohde M."/>
            <person name="Sproer C."/>
            <person name="Schumann P."/>
            <person name="Klenk H.P."/>
            <person name="Montero-Calasanz M.D.C."/>
        </authorList>
    </citation>
    <scope>NUCLEOTIDE SEQUENCE [LARGE SCALE GENOMIC DNA]</scope>
    <source>
        <strain evidence="1 2">DSM 29163</strain>
    </source>
</reference>
<accession>A0ABT3R9F6</accession>
<gene>
    <name evidence="1" type="ORF">ON753_25775</name>
</gene>
<dbReference type="PANTHER" id="PTHR39324:SF1">
    <property type="entry name" value="CALCIUM DODECIN"/>
    <property type="match status" value="1"/>
</dbReference>
<organism evidence="1 2">
    <name type="scientific">Roseibium salinum</name>
    <dbReference type="NCBI Taxonomy" id="1604349"/>
    <lineage>
        <taxon>Bacteria</taxon>
        <taxon>Pseudomonadati</taxon>
        <taxon>Pseudomonadota</taxon>
        <taxon>Alphaproteobacteria</taxon>
        <taxon>Hyphomicrobiales</taxon>
        <taxon>Stappiaceae</taxon>
        <taxon>Roseibium</taxon>
    </lineage>
</organism>
<dbReference type="Proteomes" id="UP001300261">
    <property type="component" value="Unassembled WGS sequence"/>
</dbReference>
<dbReference type="Pfam" id="PF07311">
    <property type="entry name" value="Dodecin"/>
    <property type="match status" value="1"/>
</dbReference>
<protein>
    <submittedName>
        <fullName evidence="1">Dodecin family protein</fullName>
    </submittedName>
</protein>
<sequence>MDHVYPVTEIYGSSTESIDDAIRNAVSTASKSIRKLEWFEVTEIRGHVNSDGSVGHFQVGVKLGFRLDRGSSD</sequence>
<dbReference type="PANTHER" id="PTHR39324">
    <property type="entry name" value="CALCIUM DODECIN"/>
    <property type="match status" value="1"/>
</dbReference>
<dbReference type="InterPro" id="IPR036694">
    <property type="entry name" value="Dodecin-like_sf"/>
</dbReference>
<comment type="caution">
    <text evidence="1">The sequence shown here is derived from an EMBL/GenBank/DDBJ whole genome shotgun (WGS) entry which is preliminary data.</text>
</comment>
<dbReference type="InterPro" id="IPR025543">
    <property type="entry name" value="Dodecin-like"/>
</dbReference>
<evidence type="ECO:0000313" key="1">
    <source>
        <dbReference type="EMBL" id="MCX2725728.1"/>
    </source>
</evidence>
<dbReference type="RefSeq" id="WP_265966867.1">
    <property type="nucleotide sequence ID" value="NZ_JAPEVI010000003.1"/>
</dbReference>
<evidence type="ECO:0000313" key="2">
    <source>
        <dbReference type="Proteomes" id="UP001300261"/>
    </source>
</evidence>
<keyword evidence="2" id="KW-1185">Reference proteome</keyword>
<dbReference type="NCBIfam" id="NF043052">
    <property type="entry name" value="DodecBact"/>
    <property type="match status" value="1"/>
</dbReference>